<evidence type="ECO:0000256" key="7">
    <source>
        <dbReference type="PIRSR" id="PIRSR614186-1"/>
    </source>
</evidence>
<keyword evidence="3 8" id="KW-0719">Serine esterase</keyword>
<dbReference type="PANTHER" id="PTHR10061:SF0">
    <property type="entry name" value="S-FORMYLGLUTATHIONE HYDROLASE"/>
    <property type="match status" value="1"/>
</dbReference>
<evidence type="ECO:0000256" key="2">
    <source>
        <dbReference type="ARBA" id="ARBA00012479"/>
    </source>
</evidence>
<accession>A0A939EKE5</accession>
<comment type="catalytic activity">
    <reaction evidence="5 8">
        <text>S-formylglutathione + H2O = formate + glutathione + H(+)</text>
        <dbReference type="Rhea" id="RHEA:14961"/>
        <dbReference type="ChEBI" id="CHEBI:15377"/>
        <dbReference type="ChEBI" id="CHEBI:15378"/>
        <dbReference type="ChEBI" id="CHEBI:15740"/>
        <dbReference type="ChEBI" id="CHEBI:57688"/>
        <dbReference type="ChEBI" id="CHEBI:57925"/>
        <dbReference type="EC" id="3.1.2.12"/>
    </reaction>
</comment>
<dbReference type="GO" id="GO:0005829">
    <property type="term" value="C:cytosol"/>
    <property type="evidence" value="ECO:0007669"/>
    <property type="project" value="TreeGrafter"/>
</dbReference>
<dbReference type="GO" id="GO:0018738">
    <property type="term" value="F:S-formylglutathione hydrolase activity"/>
    <property type="evidence" value="ECO:0007669"/>
    <property type="project" value="UniProtKB-UniRule"/>
</dbReference>
<evidence type="ECO:0000256" key="8">
    <source>
        <dbReference type="RuleBase" id="RU363068"/>
    </source>
</evidence>
<dbReference type="InterPro" id="IPR014186">
    <property type="entry name" value="S-formylglutathione_hydrol"/>
</dbReference>
<dbReference type="SUPFAM" id="SSF53474">
    <property type="entry name" value="alpha/beta-Hydrolases"/>
    <property type="match status" value="1"/>
</dbReference>
<dbReference type="InterPro" id="IPR029058">
    <property type="entry name" value="AB_hydrolase_fold"/>
</dbReference>
<evidence type="ECO:0000256" key="6">
    <source>
        <dbReference type="NCBIfam" id="TIGR02821"/>
    </source>
</evidence>
<keyword evidence="4 8" id="KW-0378">Hydrolase</keyword>
<evidence type="ECO:0000313" key="9">
    <source>
        <dbReference type="EMBL" id="MBN9673329.1"/>
    </source>
</evidence>
<feature type="active site" description="Charge relay system" evidence="7">
    <location>
        <position position="221"/>
    </location>
</feature>
<proteinExistence type="inferred from homology"/>
<reference evidence="9" key="1">
    <citation type="submission" date="2020-12" db="EMBL/GenBank/DDBJ databases">
        <title>Oil enriched cultivation method for isolating marine PHA-producing bacteria.</title>
        <authorList>
            <person name="Zheng W."/>
            <person name="Yu S."/>
            <person name="Huang Y."/>
        </authorList>
    </citation>
    <scope>NUCLEOTIDE SEQUENCE</scope>
    <source>
        <strain evidence="9">SY-2-12</strain>
    </source>
</reference>
<evidence type="ECO:0000256" key="5">
    <source>
        <dbReference type="ARBA" id="ARBA00047590"/>
    </source>
</evidence>
<dbReference type="NCBIfam" id="TIGR02821">
    <property type="entry name" value="fghA_ester_D"/>
    <property type="match status" value="1"/>
</dbReference>
<dbReference type="PANTHER" id="PTHR10061">
    <property type="entry name" value="S-FORMYLGLUTATHIONE HYDROLASE"/>
    <property type="match status" value="1"/>
</dbReference>
<comment type="caution">
    <text evidence="9">The sequence shown here is derived from an EMBL/GenBank/DDBJ whole genome shotgun (WGS) entry which is preliminary data.</text>
</comment>
<comment type="function">
    <text evidence="8">Serine hydrolase involved in the detoxification of formaldehyde.</text>
</comment>
<evidence type="ECO:0000313" key="10">
    <source>
        <dbReference type="Proteomes" id="UP000664096"/>
    </source>
</evidence>
<feature type="active site" description="Charge relay system" evidence="7">
    <location>
        <position position="145"/>
    </location>
</feature>
<dbReference type="EC" id="3.1.2.12" evidence="2 6"/>
<dbReference type="Gene3D" id="3.40.50.1820">
    <property type="entry name" value="alpha/beta hydrolase"/>
    <property type="match status" value="1"/>
</dbReference>
<dbReference type="FunFam" id="3.40.50.1820:FF:000002">
    <property type="entry name" value="S-formylglutathione hydrolase"/>
    <property type="match status" value="1"/>
</dbReference>
<dbReference type="Pfam" id="PF00756">
    <property type="entry name" value="Esterase"/>
    <property type="match status" value="1"/>
</dbReference>
<comment type="similarity">
    <text evidence="1 8">Belongs to the esterase D family.</text>
</comment>
<dbReference type="InterPro" id="IPR000801">
    <property type="entry name" value="Esterase-like"/>
</dbReference>
<feature type="active site" description="Charge relay system" evidence="7">
    <location>
        <position position="253"/>
    </location>
</feature>
<gene>
    <name evidence="9" type="primary">fghA</name>
    <name evidence="9" type="ORF">JF539_23420</name>
</gene>
<protein>
    <recommendedName>
        <fullName evidence="2 6">S-formylglutathione hydrolase</fullName>
        <ecNumber evidence="2 6">3.1.2.12</ecNumber>
    </recommendedName>
</protein>
<evidence type="ECO:0000256" key="4">
    <source>
        <dbReference type="ARBA" id="ARBA00022801"/>
    </source>
</evidence>
<dbReference type="EMBL" id="JAEKJZ010000006">
    <property type="protein sequence ID" value="MBN9673329.1"/>
    <property type="molecule type" value="Genomic_DNA"/>
</dbReference>
<dbReference type="GO" id="GO:0052689">
    <property type="term" value="F:carboxylic ester hydrolase activity"/>
    <property type="evidence" value="ECO:0007669"/>
    <property type="project" value="UniProtKB-KW"/>
</dbReference>
<dbReference type="RefSeq" id="WP_207143169.1">
    <property type="nucleotide sequence ID" value="NZ_JAEKJZ010000006.1"/>
</dbReference>
<evidence type="ECO:0000256" key="3">
    <source>
        <dbReference type="ARBA" id="ARBA00022487"/>
    </source>
</evidence>
<name>A0A939EKE5_9HYPH</name>
<dbReference type="Proteomes" id="UP000664096">
    <property type="component" value="Unassembled WGS sequence"/>
</dbReference>
<sequence length="276" mass="30531">MELVSQSQCFGGVQAVYSHASDACRCKMTFGVFLPPQARDRKVPLLVFLAGLTCTHENAMTKAGLQNYAAKHGLALAFPDTSPRGEGVFDDDAYDLGQGAGFYVNATRDPWRSHFRMYDYIVDELPALLLKELPLNGVFGITGHSMGGHGALTIALRNPDKFRSVSAFAPIVNPTRSDWGRKQLSAYLGDDEALWANYDACLLLAEHGWKGEILIDQGSDDQFLDLLRPESMAGLIAETRQPGVVRMQPGYDHSYYFIASFGEDHVNWHAERLNVL</sequence>
<dbReference type="GO" id="GO:0046294">
    <property type="term" value="P:formaldehyde catabolic process"/>
    <property type="evidence" value="ECO:0007669"/>
    <property type="project" value="InterPro"/>
</dbReference>
<dbReference type="AlphaFoldDB" id="A0A939EKE5"/>
<evidence type="ECO:0000256" key="1">
    <source>
        <dbReference type="ARBA" id="ARBA00005622"/>
    </source>
</evidence>
<organism evidence="9 10">
    <name type="scientific">Roseibium aggregatum</name>
    <dbReference type="NCBI Taxonomy" id="187304"/>
    <lineage>
        <taxon>Bacteria</taxon>
        <taxon>Pseudomonadati</taxon>
        <taxon>Pseudomonadota</taxon>
        <taxon>Alphaproteobacteria</taxon>
        <taxon>Hyphomicrobiales</taxon>
        <taxon>Stappiaceae</taxon>
        <taxon>Roseibium</taxon>
    </lineage>
</organism>